<feature type="transmembrane region" description="Helical" evidence="1">
    <location>
        <begin position="47"/>
        <end position="66"/>
    </location>
</feature>
<keyword evidence="1" id="KW-0812">Transmembrane</keyword>
<organism evidence="2 3">
    <name type="scientific">Paraburkholderia graminis</name>
    <dbReference type="NCBI Taxonomy" id="60548"/>
    <lineage>
        <taxon>Bacteria</taxon>
        <taxon>Pseudomonadati</taxon>
        <taxon>Pseudomonadota</taxon>
        <taxon>Betaproteobacteria</taxon>
        <taxon>Burkholderiales</taxon>
        <taxon>Burkholderiaceae</taxon>
        <taxon>Paraburkholderia</taxon>
    </lineage>
</organism>
<sequence length="153" mass="15987">MNLFFWMLLNLGVPIVGPVFTLALVAPAHGWTVAKELIADSIKDGQLFWCAIGLCAAGVYELVTALEQGSAAAPILESGIVAFCLLAFACSIVVMTCLLSTRYARPAAASNSDTARPAARTFSRTAIGCSIASTCAATLLLAILHICIMSFMG</sequence>
<feature type="transmembrane region" description="Helical" evidence="1">
    <location>
        <begin position="78"/>
        <end position="104"/>
    </location>
</feature>
<evidence type="ECO:0000256" key="1">
    <source>
        <dbReference type="SAM" id="Phobius"/>
    </source>
</evidence>
<accession>A0ABD5CG11</accession>
<keyword evidence="1" id="KW-0472">Membrane</keyword>
<evidence type="ECO:0000313" key="3">
    <source>
        <dbReference type="Proteomes" id="UP001245184"/>
    </source>
</evidence>
<feature type="transmembrane region" description="Helical" evidence="1">
    <location>
        <begin position="125"/>
        <end position="152"/>
    </location>
</feature>
<dbReference type="Proteomes" id="UP001245184">
    <property type="component" value="Unassembled WGS sequence"/>
</dbReference>
<reference evidence="2 3" key="1">
    <citation type="submission" date="2023-08" db="EMBL/GenBank/DDBJ databases">
        <title>Genome sequencing of plant associated microbes to promote plant fitness in Sorghum bicolor and Oryza sativa.</title>
        <authorList>
            <person name="Coleman-Derr D."/>
        </authorList>
    </citation>
    <scope>NUCLEOTIDE SEQUENCE [LARGE SCALE GENOMIC DNA]</scope>
    <source>
        <strain evidence="2 3">SLBN-33</strain>
    </source>
</reference>
<feature type="transmembrane region" description="Helical" evidence="1">
    <location>
        <begin position="6"/>
        <end position="26"/>
    </location>
</feature>
<name>A0ABD5CG11_9BURK</name>
<evidence type="ECO:0008006" key="4">
    <source>
        <dbReference type="Google" id="ProtNLM"/>
    </source>
</evidence>
<evidence type="ECO:0000313" key="2">
    <source>
        <dbReference type="EMBL" id="MDR6203821.1"/>
    </source>
</evidence>
<protein>
    <recommendedName>
        <fullName evidence="4">Transmembrane protein</fullName>
    </recommendedName>
</protein>
<dbReference type="EMBL" id="JAVIZN010000002">
    <property type="protein sequence ID" value="MDR6203821.1"/>
    <property type="molecule type" value="Genomic_DNA"/>
</dbReference>
<dbReference type="RefSeq" id="WP_310031436.1">
    <property type="nucleotide sequence ID" value="NZ_JAVIZN010000002.1"/>
</dbReference>
<dbReference type="AlphaFoldDB" id="A0ABD5CG11"/>
<comment type="caution">
    <text evidence="2">The sequence shown here is derived from an EMBL/GenBank/DDBJ whole genome shotgun (WGS) entry which is preliminary data.</text>
</comment>
<gene>
    <name evidence="2" type="ORF">QF025_002541</name>
</gene>
<proteinExistence type="predicted"/>
<keyword evidence="1" id="KW-1133">Transmembrane helix</keyword>